<dbReference type="AlphaFoldDB" id="A0A935PZ45"/>
<evidence type="ECO:0000313" key="1">
    <source>
        <dbReference type="EMBL" id="MBK7674566.1"/>
    </source>
</evidence>
<evidence type="ECO:0008006" key="3">
    <source>
        <dbReference type="Google" id="ProtNLM"/>
    </source>
</evidence>
<dbReference type="Proteomes" id="UP000697998">
    <property type="component" value="Unassembled WGS sequence"/>
</dbReference>
<comment type="caution">
    <text evidence="1">The sequence shown here is derived from an EMBL/GenBank/DDBJ whole genome shotgun (WGS) entry which is preliminary data.</text>
</comment>
<gene>
    <name evidence="1" type="ORF">IPJ27_07215</name>
</gene>
<organism evidence="1 2">
    <name type="scientific">Candidatus Accumulibacter proximus</name>
    <dbReference type="NCBI Taxonomy" id="2954385"/>
    <lineage>
        <taxon>Bacteria</taxon>
        <taxon>Pseudomonadati</taxon>
        <taxon>Pseudomonadota</taxon>
        <taxon>Betaproteobacteria</taxon>
        <taxon>Candidatus Accumulibacter</taxon>
    </lineage>
</organism>
<reference evidence="1 2" key="1">
    <citation type="submission" date="2020-10" db="EMBL/GenBank/DDBJ databases">
        <title>Connecting structure to function with the recovery of over 1000 high-quality activated sludge metagenome-assembled genomes encoding full-length rRNA genes using long-read sequencing.</title>
        <authorList>
            <person name="Singleton C.M."/>
            <person name="Petriglieri F."/>
            <person name="Kristensen J.M."/>
            <person name="Kirkegaard R.H."/>
            <person name="Michaelsen T.Y."/>
            <person name="Andersen M.H."/>
            <person name="Karst S.M."/>
            <person name="Dueholm M.S."/>
            <person name="Nielsen P.H."/>
            <person name="Albertsen M."/>
        </authorList>
    </citation>
    <scope>NUCLEOTIDE SEQUENCE [LARGE SCALE GENOMIC DNA]</scope>
    <source>
        <strain evidence="1">EsbW_18-Q3-R4-48_BATAC.285</strain>
    </source>
</reference>
<dbReference type="PROSITE" id="PS51257">
    <property type="entry name" value="PROKAR_LIPOPROTEIN"/>
    <property type="match status" value="1"/>
</dbReference>
<evidence type="ECO:0000313" key="2">
    <source>
        <dbReference type="Proteomes" id="UP000697998"/>
    </source>
</evidence>
<protein>
    <recommendedName>
        <fullName evidence="3">Lipoprotein</fullName>
    </recommendedName>
</protein>
<name>A0A935PZ45_9PROT</name>
<sequence>MMQAIRLTRLRPSLGVAILTVAFAISGCSIKLISSYDETTDKTVTALQKKTEAHFVALEAVEGLPECKFDKHKQFYDEAKVDVSAIAVRAAAIPKNEITTDQTVLLSSSLESLEKLHKIGCISKDQIKPLRTQFNSSFTAILKLELAKRRGE</sequence>
<dbReference type="EMBL" id="JADJMH010000005">
    <property type="protein sequence ID" value="MBK7674566.1"/>
    <property type="molecule type" value="Genomic_DNA"/>
</dbReference>
<accession>A0A935PZ45</accession>
<proteinExistence type="predicted"/>